<evidence type="ECO:0000313" key="4">
    <source>
        <dbReference type="EMBL" id="QGZ96755.1"/>
    </source>
</evidence>
<accession>A0A6I6MMN6</accession>
<dbReference type="PROSITE" id="PS50125">
    <property type="entry name" value="GUANYLATE_CYCLASE_2"/>
    <property type="match status" value="1"/>
</dbReference>
<dbReference type="SUPFAM" id="SSF55073">
    <property type="entry name" value="Nucleotide cyclase"/>
    <property type="match status" value="1"/>
</dbReference>
<dbReference type="SUPFAM" id="SSF56436">
    <property type="entry name" value="C-type lectin-like"/>
    <property type="match status" value="1"/>
</dbReference>
<dbReference type="GO" id="GO:0120147">
    <property type="term" value="F:formylglycine-generating oxidase activity"/>
    <property type="evidence" value="ECO:0007669"/>
    <property type="project" value="TreeGrafter"/>
</dbReference>
<dbReference type="Gene3D" id="3.90.1580.10">
    <property type="entry name" value="paralog of FGE (formylglycine-generating enzyme)"/>
    <property type="match status" value="1"/>
</dbReference>
<evidence type="ECO:0000259" key="3">
    <source>
        <dbReference type="PROSITE" id="PS50125"/>
    </source>
</evidence>
<dbReference type="Gene3D" id="3.30.70.1230">
    <property type="entry name" value="Nucleotide cyclase"/>
    <property type="match status" value="1"/>
</dbReference>
<dbReference type="InterPro" id="IPR005532">
    <property type="entry name" value="SUMF_dom"/>
</dbReference>
<evidence type="ECO:0000313" key="5">
    <source>
        <dbReference type="Proteomes" id="UP000431269"/>
    </source>
</evidence>
<dbReference type="AlphaFoldDB" id="A0A6I6MMN6"/>
<feature type="transmembrane region" description="Helical" evidence="2">
    <location>
        <begin position="181"/>
        <end position="202"/>
    </location>
</feature>
<name>A0A6I6MMN6_9CAUL</name>
<dbReference type="Proteomes" id="UP000431269">
    <property type="component" value="Chromosome"/>
</dbReference>
<dbReference type="PANTHER" id="PTHR23150">
    <property type="entry name" value="SULFATASE MODIFYING FACTOR 1, 2"/>
    <property type="match status" value="1"/>
</dbReference>
<dbReference type="KEGG" id="tsv:DSM104635_03616"/>
<keyword evidence="2" id="KW-1133">Transmembrane helix</keyword>
<feature type="region of interest" description="Disordered" evidence="1">
    <location>
        <begin position="215"/>
        <end position="246"/>
    </location>
</feature>
<dbReference type="InterPro" id="IPR001054">
    <property type="entry name" value="A/G_cyclase"/>
</dbReference>
<organism evidence="4 5">
    <name type="scientific">Terricaulis silvestris</name>
    <dbReference type="NCBI Taxonomy" id="2686094"/>
    <lineage>
        <taxon>Bacteria</taxon>
        <taxon>Pseudomonadati</taxon>
        <taxon>Pseudomonadota</taxon>
        <taxon>Alphaproteobacteria</taxon>
        <taxon>Caulobacterales</taxon>
        <taxon>Caulobacteraceae</taxon>
        <taxon>Terricaulis</taxon>
    </lineage>
</organism>
<dbReference type="RefSeq" id="WP_158767527.1">
    <property type="nucleotide sequence ID" value="NZ_CP047045.1"/>
</dbReference>
<dbReference type="EC" id="2.7.11.1" evidence="4"/>
<keyword evidence="4" id="KW-0808">Transferase</keyword>
<keyword evidence="2" id="KW-0472">Membrane</keyword>
<keyword evidence="2" id="KW-0812">Transmembrane</keyword>
<dbReference type="EMBL" id="CP047045">
    <property type="protein sequence ID" value="QGZ96755.1"/>
    <property type="molecule type" value="Genomic_DNA"/>
</dbReference>
<dbReference type="InterPro" id="IPR051043">
    <property type="entry name" value="Sulfatase_Mod_Factor_Kinase"/>
</dbReference>
<proteinExistence type="predicted"/>
<evidence type="ECO:0000256" key="1">
    <source>
        <dbReference type="SAM" id="MobiDB-lite"/>
    </source>
</evidence>
<dbReference type="InterPro" id="IPR029787">
    <property type="entry name" value="Nucleotide_cyclase"/>
</dbReference>
<keyword evidence="5" id="KW-1185">Reference proteome</keyword>
<feature type="domain" description="Guanylate cyclase" evidence="3">
    <location>
        <begin position="14"/>
        <end position="121"/>
    </location>
</feature>
<dbReference type="InterPro" id="IPR042095">
    <property type="entry name" value="SUMF_sf"/>
</dbReference>
<feature type="compositionally biased region" description="Low complexity" evidence="1">
    <location>
        <begin position="215"/>
        <end position="235"/>
    </location>
</feature>
<dbReference type="GO" id="GO:0009190">
    <property type="term" value="P:cyclic nucleotide biosynthetic process"/>
    <property type="evidence" value="ECO:0007669"/>
    <property type="project" value="InterPro"/>
</dbReference>
<dbReference type="GO" id="GO:0004674">
    <property type="term" value="F:protein serine/threonine kinase activity"/>
    <property type="evidence" value="ECO:0007669"/>
    <property type="project" value="UniProtKB-EC"/>
</dbReference>
<keyword evidence="4" id="KW-0418">Kinase</keyword>
<protein>
    <submittedName>
        <fullName evidence="4">Serine/threonine-protein kinase pkn1</fullName>
        <ecNumber evidence="4">2.7.11.1</ecNumber>
    </submittedName>
</protein>
<dbReference type="GO" id="GO:0035556">
    <property type="term" value="P:intracellular signal transduction"/>
    <property type="evidence" value="ECO:0007669"/>
    <property type="project" value="InterPro"/>
</dbReference>
<evidence type="ECO:0000256" key="2">
    <source>
        <dbReference type="SAM" id="Phobius"/>
    </source>
</evidence>
<dbReference type="InterPro" id="IPR016187">
    <property type="entry name" value="CTDL_fold"/>
</dbReference>
<reference evidence="5" key="1">
    <citation type="submission" date="2019-12" db="EMBL/GenBank/DDBJ databases">
        <title>Complete genome of Terracaulis silvestris 0127_4.</title>
        <authorList>
            <person name="Vieira S."/>
            <person name="Riedel T."/>
            <person name="Sproer C."/>
            <person name="Pascual J."/>
            <person name="Boedeker C."/>
            <person name="Overmann J."/>
        </authorList>
    </citation>
    <scope>NUCLEOTIDE SEQUENCE [LARGE SCALE GENOMIC DNA]</scope>
    <source>
        <strain evidence="5">0127_4</strain>
    </source>
</reference>
<dbReference type="PANTHER" id="PTHR23150:SF35">
    <property type="entry name" value="BLL6746 PROTEIN"/>
    <property type="match status" value="1"/>
</dbReference>
<dbReference type="GO" id="GO:0004016">
    <property type="term" value="F:adenylate cyclase activity"/>
    <property type="evidence" value="ECO:0007669"/>
    <property type="project" value="UniProtKB-ARBA"/>
</dbReference>
<dbReference type="Pfam" id="PF03781">
    <property type="entry name" value="FGE-sulfatase"/>
    <property type="match status" value="1"/>
</dbReference>
<dbReference type="CDD" id="cd07302">
    <property type="entry name" value="CHD"/>
    <property type="match status" value="1"/>
</dbReference>
<dbReference type="Pfam" id="PF00211">
    <property type="entry name" value="Guanylate_cyc"/>
    <property type="match status" value="1"/>
</dbReference>
<sequence>MSDQGEERAIRLASIVAIDIVGFSTMSERDQRNAARKVENLRARIVSVADSSGGRLFNTAGDGFMLEFGSAGSALNAIQLILDKRGKGEPPIRVGAHVGDVVVTATDDLLGHGVNVAARLQELAEPGTALVSAEFRSMARTSPTAAFQSKGQKPLDNIDQRVQTFEILSKRQKFARASRRVGGMTVAAAVLIALAYFSPTLLRFAQSLSEQNAPAAAATPATPADDNFRPAASPIPAGPAPGETFNDCENCPEMVVMPSGLFVMGSPTTETGRGRDEGPQREVSISPFALAKYEVTFQQWDACLAGGGCNGYSPPDRGWGRGNRPVTGVSWDDAQAYLDWLNARAGGLRYRLATEAEWEYAARAGQTEAYATGARVTQTQATYRARQTTPVGAHEANAFGLFDVHGNVGEWVDDCYAANYELAPINGGAVQADECGRRVYRGGGFADQAPVLRAAARKAGAPALRQPGVGFRVARTLD</sequence>
<gene>
    <name evidence="4" type="primary">pkn1_2</name>
    <name evidence="4" type="ORF">DSM104635_03616</name>
</gene>